<evidence type="ECO:0000259" key="1">
    <source>
        <dbReference type="PROSITE" id="PS50404"/>
    </source>
</evidence>
<dbReference type="EMBL" id="JASBAO010000001">
    <property type="protein sequence ID" value="MDI2090425.1"/>
    <property type="molecule type" value="Genomic_DNA"/>
</dbReference>
<dbReference type="InterPro" id="IPR004045">
    <property type="entry name" value="Glutathione_S-Trfase_N"/>
</dbReference>
<feature type="domain" description="GST N-terminal" evidence="1">
    <location>
        <begin position="1"/>
        <end position="78"/>
    </location>
</feature>
<proteinExistence type="predicted"/>
<accession>A0ABT6PZY1</accession>
<evidence type="ECO:0000313" key="3">
    <source>
        <dbReference type="Proteomes" id="UP001431634"/>
    </source>
</evidence>
<dbReference type="InterPro" id="IPR040079">
    <property type="entry name" value="Glutathione_S-Trfase"/>
</dbReference>
<name>A0ABT6PZY1_9PROT</name>
<dbReference type="PROSITE" id="PS50404">
    <property type="entry name" value="GST_NTER"/>
    <property type="match status" value="1"/>
</dbReference>
<dbReference type="PANTHER" id="PTHR43968">
    <property type="match status" value="1"/>
</dbReference>
<dbReference type="SUPFAM" id="SSF47616">
    <property type="entry name" value="GST C-terminal domain-like"/>
    <property type="match status" value="1"/>
</dbReference>
<dbReference type="InterPro" id="IPR036249">
    <property type="entry name" value="Thioredoxin-like_sf"/>
</dbReference>
<dbReference type="Proteomes" id="UP001431634">
    <property type="component" value="Unassembled WGS sequence"/>
</dbReference>
<dbReference type="SFLD" id="SFLDS00019">
    <property type="entry name" value="Glutathione_Transferase_(cytos"/>
    <property type="match status" value="1"/>
</dbReference>
<reference evidence="2" key="1">
    <citation type="submission" date="2023-05" db="EMBL/GenBank/DDBJ databases">
        <title>Whole genome sequence of Commensalibacter sp.</title>
        <authorList>
            <person name="Charoenyingcharoen P."/>
            <person name="Yukphan P."/>
        </authorList>
    </citation>
    <scope>NUCLEOTIDE SEQUENCE</scope>
    <source>
        <strain evidence="2">TBRC 16381</strain>
    </source>
</reference>
<evidence type="ECO:0000313" key="2">
    <source>
        <dbReference type="EMBL" id="MDI2090425.1"/>
    </source>
</evidence>
<organism evidence="2 3">
    <name type="scientific">Commensalibacter oyaizuii</name>
    <dbReference type="NCBI Taxonomy" id="3043873"/>
    <lineage>
        <taxon>Bacteria</taxon>
        <taxon>Pseudomonadati</taxon>
        <taxon>Pseudomonadota</taxon>
        <taxon>Alphaproteobacteria</taxon>
        <taxon>Acetobacterales</taxon>
        <taxon>Acetobacteraceae</taxon>
    </lineage>
</organism>
<gene>
    <name evidence="2" type="ORF">QJV27_03360</name>
</gene>
<dbReference type="PANTHER" id="PTHR43968:SF6">
    <property type="entry name" value="GLUTATHIONE S-TRANSFERASE OMEGA"/>
    <property type="match status" value="1"/>
</dbReference>
<sequence length="206" mass="23664">MKLIGMLDSPYVRRVAISLKAMNLLFEHEALSVFNDIEKMQAVNPLMKAPALITDEGTLLIDSTLILEYLERKCDPSVSLLPKELNQFTYSQSLIGIALTLCDKAVQLFMEYYRRPPEKQYQEWGDRVGRQLRIGLDLLDQQIKVNEAGYLVAQRMMQADIVVAVVLNYLQKKLPQYYQDDVSDTLKAFSSMMEAKTVFTALQWDK</sequence>
<dbReference type="RefSeq" id="WP_281447564.1">
    <property type="nucleotide sequence ID" value="NZ_JASBAO010000001.1"/>
</dbReference>
<dbReference type="InterPro" id="IPR036282">
    <property type="entry name" value="Glutathione-S-Trfase_C_sf"/>
</dbReference>
<dbReference type="Gene3D" id="1.20.1050.10">
    <property type="match status" value="1"/>
</dbReference>
<dbReference type="Gene3D" id="3.40.30.10">
    <property type="entry name" value="Glutaredoxin"/>
    <property type="match status" value="1"/>
</dbReference>
<keyword evidence="3" id="KW-1185">Reference proteome</keyword>
<comment type="caution">
    <text evidence="2">The sequence shown here is derived from an EMBL/GenBank/DDBJ whole genome shotgun (WGS) entry which is preliminary data.</text>
</comment>
<dbReference type="SUPFAM" id="SSF52833">
    <property type="entry name" value="Thioredoxin-like"/>
    <property type="match status" value="1"/>
</dbReference>
<dbReference type="InterPro" id="IPR050983">
    <property type="entry name" value="GST_Omega/HSP26"/>
</dbReference>
<dbReference type="Pfam" id="PF13417">
    <property type="entry name" value="GST_N_3"/>
    <property type="match status" value="1"/>
</dbReference>
<protein>
    <submittedName>
        <fullName evidence="2">Glutathione S-transferase family protein</fullName>
    </submittedName>
</protein>